<dbReference type="EMBL" id="ANOH01000415">
    <property type="protein sequence ID" value="EMI52610.1"/>
    <property type="molecule type" value="Genomic_DNA"/>
</dbReference>
<dbReference type="Proteomes" id="UP000011885">
    <property type="component" value="Unassembled WGS sequence"/>
</dbReference>
<keyword evidence="2" id="KW-1185">Reference proteome</keyword>
<name>M5TTX5_9BACT</name>
<protein>
    <submittedName>
        <fullName evidence="1">Uncharacterized protein</fullName>
    </submittedName>
</protein>
<proteinExistence type="predicted"/>
<sequence length="45" mass="4846">MKCPSQPLDCLSPNFFGAGGRIDHDDERISTELSLQSANARPEAA</sequence>
<comment type="caution">
    <text evidence="1">The sequence shown here is derived from an EMBL/GenBank/DDBJ whole genome shotgun (WGS) entry which is preliminary data.</text>
</comment>
<evidence type="ECO:0000313" key="2">
    <source>
        <dbReference type="Proteomes" id="UP000011885"/>
    </source>
</evidence>
<reference evidence="1 2" key="1">
    <citation type="journal article" date="2013" name="Mar. Genomics">
        <title>Expression of sulfatases in Rhodopirellula baltica and the diversity of sulfatases in the genus Rhodopirellula.</title>
        <authorList>
            <person name="Wegner C.E."/>
            <person name="Richter-Heitmann T."/>
            <person name="Klindworth A."/>
            <person name="Klockow C."/>
            <person name="Richter M."/>
            <person name="Achstetter T."/>
            <person name="Glockner F.O."/>
            <person name="Harder J."/>
        </authorList>
    </citation>
    <scope>NUCLEOTIDE SEQUENCE [LARGE SCALE GENOMIC DNA]</scope>
    <source>
        <strain evidence="1 2">SM41</strain>
    </source>
</reference>
<evidence type="ECO:0000313" key="1">
    <source>
        <dbReference type="EMBL" id="EMI52610.1"/>
    </source>
</evidence>
<organism evidence="1 2">
    <name type="scientific">Rhodopirellula sallentina SM41</name>
    <dbReference type="NCBI Taxonomy" id="1263870"/>
    <lineage>
        <taxon>Bacteria</taxon>
        <taxon>Pseudomonadati</taxon>
        <taxon>Planctomycetota</taxon>
        <taxon>Planctomycetia</taxon>
        <taxon>Pirellulales</taxon>
        <taxon>Pirellulaceae</taxon>
        <taxon>Rhodopirellula</taxon>
    </lineage>
</organism>
<gene>
    <name evidence="1" type="ORF">RSSM_05965</name>
</gene>
<dbReference type="AlphaFoldDB" id="M5TTX5"/>
<accession>M5TTX5</accession>